<evidence type="ECO:0000256" key="3">
    <source>
        <dbReference type="ARBA" id="ARBA00023002"/>
    </source>
</evidence>
<dbReference type="InterPro" id="IPR020904">
    <property type="entry name" value="Sc_DH/Rdtase_CS"/>
</dbReference>
<dbReference type="PROSITE" id="PS00061">
    <property type="entry name" value="ADH_SHORT"/>
    <property type="match status" value="1"/>
</dbReference>
<comment type="similarity">
    <text evidence="1">Belongs to the short-chain dehydrogenases/reductases (SDR) family.</text>
</comment>
<dbReference type="SUPFAM" id="SSF51735">
    <property type="entry name" value="NAD(P)-binding Rossmann-fold domains"/>
    <property type="match status" value="1"/>
</dbReference>
<dbReference type="FunFam" id="3.40.50.720:FF:000084">
    <property type="entry name" value="Short-chain dehydrogenase reductase"/>
    <property type="match status" value="1"/>
</dbReference>
<evidence type="ECO:0000313" key="4">
    <source>
        <dbReference type="EMBL" id="OAX39924.1"/>
    </source>
</evidence>
<dbReference type="PRINTS" id="PR00081">
    <property type="entry name" value="GDHRDH"/>
</dbReference>
<dbReference type="EMBL" id="KV448230">
    <property type="protein sequence ID" value="OAX39924.1"/>
    <property type="molecule type" value="Genomic_DNA"/>
</dbReference>
<dbReference type="FunCoup" id="A0A1B7N4Y0">
    <property type="interactions" value="22"/>
</dbReference>
<gene>
    <name evidence="4" type="ORF">K503DRAFT_769053</name>
</gene>
<dbReference type="PRINTS" id="PR00080">
    <property type="entry name" value="SDRFAMILY"/>
</dbReference>
<evidence type="ECO:0000313" key="5">
    <source>
        <dbReference type="Proteomes" id="UP000092154"/>
    </source>
</evidence>
<evidence type="ECO:0000256" key="2">
    <source>
        <dbReference type="ARBA" id="ARBA00022857"/>
    </source>
</evidence>
<sequence length="268" mass="28028">MSVFKGIALITGSAQGIGRGIALRLARDGFDIALNDMPNKGTQLESVATEIESLGRRVCVVPADVSANEQVKEMVDGAVTKLGGLDVMVANAGVVVGSGLLLSSTVEAWDHIFSVNARGTFLCYKYAAMHMVEQGRGGRIIGASSVAGKFGFHSTCAYSATKFAVRGLTQVAALELGKYGITVNAYAPGVIQTPMSEDALNKSKNQTTEGVFGDPEATKWITSIYGNVPIKHVGQPADIASIVSYLASKEAHFITGQCISVDGGMCMS</sequence>
<dbReference type="PANTHER" id="PTHR24321:SF8">
    <property type="entry name" value="ESTRADIOL 17-BETA-DEHYDROGENASE 8-RELATED"/>
    <property type="match status" value="1"/>
</dbReference>
<accession>A0A1B7N4Y0</accession>
<organism evidence="4 5">
    <name type="scientific">Rhizopogon vinicolor AM-OR11-026</name>
    <dbReference type="NCBI Taxonomy" id="1314800"/>
    <lineage>
        <taxon>Eukaryota</taxon>
        <taxon>Fungi</taxon>
        <taxon>Dikarya</taxon>
        <taxon>Basidiomycota</taxon>
        <taxon>Agaricomycotina</taxon>
        <taxon>Agaricomycetes</taxon>
        <taxon>Agaricomycetidae</taxon>
        <taxon>Boletales</taxon>
        <taxon>Suillineae</taxon>
        <taxon>Rhizopogonaceae</taxon>
        <taxon>Rhizopogon</taxon>
    </lineage>
</organism>
<dbReference type="InParanoid" id="A0A1B7N4Y0"/>
<dbReference type="InterPro" id="IPR002347">
    <property type="entry name" value="SDR_fam"/>
</dbReference>
<keyword evidence="2" id="KW-0521">NADP</keyword>
<keyword evidence="5" id="KW-1185">Reference proteome</keyword>
<proteinExistence type="inferred from homology"/>
<dbReference type="PANTHER" id="PTHR24321">
    <property type="entry name" value="DEHYDROGENASES, SHORT CHAIN"/>
    <property type="match status" value="1"/>
</dbReference>
<dbReference type="AlphaFoldDB" id="A0A1B7N4Y0"/>
<dbReference type="OrthoDB" id="498125at2759"/>
<dbReference type="GO" id="GO:0016491">
    <property type="term" value="F:oxidoreductase activity"/>
    <property type="evidence" value="ECO:0007669"/>
    <property type="project" value="UniProtKB-KW"/>
</dbReference>
<dbReference type="Gene3D" id="3.40.50.720">
    <property type="entry name" value="NAD(P)-binding Rossmann-like Domain"/>
    <property type="match status" value="1"/>
</dbReference>
<evidence type="ECO:0000256" key="1">
    <source>
        <dbReference type="ARBA" id="ARBA00006484"/>
    </source>
</evidence>
<dbReference type="STRING" id="1314800.A0A1B7N4Y0"/>
<dbReference type="Proteomes" id="UP000092154">
    <property type="component" value="Unassembled WGS sequence"/>
</dbReference>
<reference evidence="4 5" key="1">
    <citation type="submission" date="2016-06" db="EMBL/GenBank/DDBJ databases">
        <title>Comparative genomics of the ectomycorrhizal sister species Rhizopogon vinicolor and Rhizopogon vesiculosus (Basidiomycota: Boletales) reveals a divergence of the mating type B locus.</title>
        <authorList>
            <consortium name="DOE Joint Genome Institute"/>
            <person name="Mujic A.B."/>
            <person name="Kuo A."/>
            <person name="Tritt A."/>
            <person name="Lipzen A."/>
            <person name="Chen C."/>
            <person name="Johnson J."/>
            <person name="Sharma A."/>
            <person name="Barry K."/>
            <person name="Grigoriev I.V."/>
            <person name="Spatafora J.W."/>
        </authorList>
    </citation>
    <scope>NUCLEOTIDE SEQUENCE [LARGE SCALE GENOMIC DNA]</scope>
    <source>
        <strain evidence="4 5">AM-OR11-026</strain>
    </source>
</reference>
<dbReference type="InterPro" id="IPR036291">
    <property type="entry name" value="NAD(P)-bd_dom_sf"/>
</dbReference>
<protein>
    <submittedName>
        <fullName evidence="4">NAD(P)-binding protein</fullName>
    </submittedName>
</protein>
<dbReference type="Pfam" id="PF13561">
    <property type="entry name" value="adh_short_C2"/>
    <property type="match status" value="1"/>
</dbReference>
<keyword evidence="3" id="KW-0560">Oxidoreductase</keyword>
<name>A0A1B7N4Y0_9AGAM</name>